<dbReference type="AlphaFoldDB" id="A0A252CGA9"/>
<proteinExistence type="predicted"/>
<reference evidence="2 3" key="1">
    <citation type="submission" date="2017-02" db="EMBL/GenBank/DDBJ databases">
        <authorList>
            <person name="Peterson S.W."/>
        </authorList>
    </citation>
    <scope>NUCLEOTIDE SEQUENCE [LARGE SCALE GENOMIC DNA]</scope>
    <source>
        <strain evidence="2">159469</strain>
    </source>
</reference>
<sequence>MSPEKKRKLRNIALLALLGLIGGTFAFAAFNQQAINDRLRENRADYGGRVHDYFNSDSGNKDVFIENFGQEPIIVRLKLSEFMAIQERGSDDWKPVVPGTERENLESWTTYIPEENNVSRRRSIEGIPSAAFNDYSNLNFGWTRGGEDPPWYLPTFNTVYDDPVTAAAGHARDLSYVRDGEVYPRATHPGDGKDGYWSQGETYTNSGQWPGAEVTRETAQNLEQSRAPMTLNEWQRLPWESGEKVGNYWVMDEATGWAYYAFALHPGEATSYLLDAAQMTPEAHEFPGSYYYGIHVTSELIGAGKMEDMWEHEGPRFSDEDDASADLELFLSLVRTTAFNNPNNNIEDFMLDHLFDRIQPGQRFTTVGEPFLYLGPVAGEEQDGHMILSIHTILGIPWNSQDLALENYWNLNLPLQLKERVLPVVIPEQDAVPGVRDADLEWGTFPGWRPTNLGNWPDVANDLTNINSAGEPQVFALSMADVMRFSPTFPDRPLMLATAFPTFQSRVAGADDNEWWFTRTPADENTAWVIDNGGRGFLGGFAAYQRAFGGQTGGVRPAFIIRAGNVSE</sequence>
<feature type="signal peptide" evidence="1">
    <location>
        <begin position="1"/>
        <end position="28"/>
    </location>
</feature>
<organism evidence="2 3">
    <name type="scientific">Lactococcus petauri</name>
    <dbReference type="NCBI Taxonomy" id="1940789"/>
    <lineage>
        <taxon>Bacteria</taxon>
        <taxon>Bacillati</taxon>
        <taxon>Bacillota</taxon>
        <taxon>Bacilli</taxon>
        <taxon>Lactobacillales</taxon>
        <taxon>Streptococcaceae</taxon>
        <taxon>Lactococcus</taxon>
    </lineage>
</organism>
<dbReference type="EMBL" id="MUIZ01000001">
    <property type="protein sequence ID" value="OUK05593.1"/>
    <property type="molecule type" value="Genomic_DNA"/>
</dbReference>
<gene>
    <name evidence="2" type="ORF">BZZ03_02415</name>
</gene>
<comment type="caution">
    <text evidence="2">The sequence shown here is derived from an EMBL/GenBank/DDBJ whole genome shotgun (WGS) entry which is preliminary data.</text>
</comment>
<evidence type="ECO:0000313" key="3">
    <source>
        <dbReference type="Proteomes" id="UP000194606"/>
    </source>
</evidence>
<dbReference type="Proteomes" id="UP000194606">
    <property type="component" value="Unassembled WGS sequence"/>
</dbReference>
<keyword evidence="1" id="KW-0732">Signal</keyword>
<evidence type="ECO:0000256" key="1">
    <source>
        <dbReference type="SAM" id="SignalP"/>
    </source>
</evidence>
<accession>A0A252CGA9</accession>
<protein>
    <submittedName>
        <fullName evidence="2">Uncharacterized protein</fullName>
    </submittedName>
</protein>
<evidence type="ECO:0000313" key="2">
    <source>
        <dbReference type="EMBL" id="OUK05593.1"/>
    </source>
</evidence>
<feature type="chain" id="PRO_5011465613" evidence="1">
    <location>
        <begin position="29"/>
        <end position="568"/>
    </location>
</feature>
<name>A0A252CGA9_9LACT</name>
<dbReference type="RefSeq" id="WP_086582328.1">
    <property type="nucleotide sequence ID" value="NZ_MUIZ01000001.1"/>
</dbReference>